<evidence type="ECO:0000256" key="6">
    <source>
        <dbReference type="ARBA" id="ARBA00022989"/>
    </source>
</evidence>
<keyword evidence="4 8" id="KW-0812">Transmembrane</keyword>
<keyword evidence="3" id="KW-1003">Cell membrane</keyword>
<feature type="transmembrane region" description="Helical" evidence="8">
    <location>
        <begin position="45"/>
        <end position="65"/>
    </location>
</feature>
<evidence type="ECO:0000313" key="10">
    <source>
        <dbReference type="Proteomes" id="UP000580856"/>
    </source>
</evidence>
<evidence type="ECO:0000256" key="7">
    <source>
        <dbReference type="ARBA" id="ARBA00023136"/>
    </source>
</evidence>
<protein>
    <submittedName>
        <fullName evidence="9">ZIP family zinc transporter</fullName>
    </submittedName>
</protein>
<keyword evidence="7 8" id="KW-0472">Membrane</keyword>
<evidence type="ECO:0000256" key="4">
    <source>
        <dbReference type="ARBA" id="ARBA00022692"/>
    </source>
</evidence>
<keyword evidence="10" id="KW-1185">Reference proteome</keyword>
<dbReference type="InterPro" id="IPR003689">
    <property type="entry name" value="ZIP"/>
</dbReference>
<evidence type="ECO:0000313" key="9">
    <source>
        <dbReference type="EMBL" id="NJB69172.1"/>
    </source>
</evidence>
<dbReference type="GO" id="GO:0005886">
    <property type="term" value="C:plasma membrane"/>
    <property type="evidence" value="ECO:0007669"/>
    <property type="project" value="UniProtKB-SubCell"/>
</dbReference>
<dbReference type="EMBL" id="JAATJA010000004">
    <property type="protein sequence ID" value="NJB69172.1"/>
    <property type="molecule type" value="Genomic_DNA"/>
</dbReference>
<dbReference type="PANTHER" id="PTHR11040">
    <property type="entry name" value="ZINC/IRON TRANSPORTER"/>
    <property type="match status" value="1"/>
</dbReference>
<comment type="subcellular location">
    <subcellularLocation>
        <location evidence="1">Cell membrane</location>
        <topology evidence="1">Multi-pass membrane protein</topology>
    </subcellularLocation>
</comment>
<dbReference type="Pfam" id="PF02535">
    <property type="entry name" value="Zip"/>
    <property type="match status" value="1"/>
</dbReference>
<evidence type="ECO:0000256" key="5">
    <source>
        <dbReference type="ARBA" id="ARBA00022833"/>
    </source>
</evidence>
<dbReference type="PANTHER" id="PTHR11040:SF211">
    <property type="entry name" value="ZINC TRANSPORTER ZIP11"/>
    <property type="match status" value="1"/>
</dbReference>
<accession>A0A846QRN0</accession>
<dbReference type="Proteomes" id="UP000580856">
    <property type="component" value="Unassembled WGS sequence"/>
</dbReference>
<name>A0A846QRN0_9BACT</name>
<dbReference type="GO" id="GO:0005385">
    <property type="term" value="F:zinc ion transmembrane transporter activity"/>
    <property type="evidence" value="ECO:0007669"/>
    <property type="project" value="TreeGrafter"/>
</dbReference>
<comment type="similarity">
    <text evidence="2">Belongs to the ZIP transporter (TC 2.A.5) family.</text>
</comment>
<keyword evidence="5" id="KW-0862">Zinc</keyword>
<feature type="transmembrane region" description="Helical" evidence="8">
    <location>
        <begin position="71"/>
        <end position="93"/>
    </location>
</feature>
<evidence type="ECO:0000256" key="8">
    <source>
        <dbReference type="SAM" id="Phobius"/>
    </source>
</evidence>
<feature type="transmembrane region" description="Helical" evidence="8">
    <location>
        <begin position="219"/>
        <end position="237"/>
    </location>
</feature>
<keyword evidence="6 8" id="KW-1133">Transmembrane helix</keyword>
<evidence type="ECO:0000256" key="1">
    <source>
        <dbReference type="ARBA" id="ARBA00004651"/>
    </source>
</evidence>
<feature type="transmembrane region" description="Helical" evidence="8">
    <location>
        <begin position="12"/>
        <end position="33"/>
    </location>
</feature>
<evidence type="ECO:0000256" key="3">
    <source>
        <dbReference type="ARBA" id="ARBA00022475"/>
    </source>
</evidence>
<reference evidence="9 10" key="1">
    <citation type="submission" date="2020-03" db="EMBL/GenBank/DDBJ databases">
        <title>Genomic Encyclopedia of Type Strains, Phase IV (KMG-IV): sequencing the most valuable type-strain genomes for metagenomic binning, comparative biology and taxonomic classification.</title>
        <authorList>
            <person name="Goeker M."/>
        </authorList>
    </citation>
    <scope>NUCLEOTIDE SEQUENCE [LARGE SCALE GENOMIC DNA]</scope>
    <source>
        <strain evidence="9 10">DSM 24233</strain>
    </source>
</reference>
<sequence length="268" mass="28145">MQFETLNPVVQALLGTMFTWGVTALGAAVVFLARDISKRVLDTMLGFAAGVMIAASYWSLLAPAIDMSEHLGTWSFVPAAVGFVGGAVFLRLVDMFLPHLHLNAPMSEAEGVSVSWKRSTLLVVAITLHNIPEGLAVGVAFGAVAANIESATLAGAMALALGIGIQNFPEGMAVSVPLRREGMSRFKSFWYGQLSGMVEPIAGVIGAAAVFYARPILPYALAFAAGAMIFVTVEEVIPESQNSDNGDLATMGVIFGFTVMMTLDVALG</sequence>
<feature type="transmembrane region" description="Helical" evidence="8">
    <location>
        <begin position="249"/>
        <end position="267"/>
    </location>
</feature>
<feature type="transmembrane region" description="Helical" evidence="8">
    <location>
        <begin position="189"/>
        <end position="213"/>
    </location>
</feature>
<comment type="caution">
    <text evidence="9">The sequence shown here is derived from an EMBL/GenBank/DDBJ whole genome shotgun (WGS) entry which is preliminary data.</text>
</comment>
<evidence type="ECO:0000256" key="2">
    <source>
        <dbReference type="ARBA" id="ARBA00006939"/>
    </source>
</evidence>
<feature type="transmembrane region" description="Helical" evidence="8">
    <location>
        <begin position="151"/>
        <end position="168"/>
    </location>
</feature>
<dbReference type="AlphaFoldDB" id="A0A846QRN0"/>
<organism evidence="9 10">
    <name type="scientific">Desulfobaculum xiamenense</name>
    <dbReference type="NCBI Taxonomy" id="995050"/>
    <lineage>
        <taxon>Bacteria</taxon>
        <taxon>Pseudomonadati</taxon>
        <taxon>Thermodesulfobacteriota</taxon>
        <taxon>Desulfovibrionia</taxon>
        <taxon>Desulfovibrionales</taxon>
        <taxon>Desulfovibrionaceae</taxon>
        <taxon>Desulfobaculum</taxon>
    </lineage>
</organism>
<dbReference type="RefSeq" id="WP_167942263.1">
    <property type="nucleotide sequence ID" value="NZ_JAATJA010000004.1"/>
</dbReference>
<proteinExistence type="inferred from homology"/>
<gene>
    <name evidence="9" type="ORF">GGQ74_002869</name>
</gene>